<proteinExistence type="predicted"/>
<feature type="compositionally biased region" description="Basic and acidic residues" evidence="1">
    <location>
        <begin position="58"/>
        <end position="67"/>
    </location>
</feature>
<dbReference type="OMA" id="YERSKWS"/>
<dbReference type="Proteomes" id="UP000038009">
    <property type="component" value="Unassembled WGS sequence"/>
</dbReference>
<evidence type="ECO:0000256" key="1">
    <source>
        <dbReference type="SAM" id="MobiDB-lite"/>
    </source>
</evidence>
<protein>
    <submittedName>
        <fullName evidence="2">Uncharacterized protein</fullName>
    </submittedName>
</protein>
<dbReference type="OrthoDB" id="274488at2759"/>
<accession>A0A0N1I1G8</accession>
<feature type="region of interest" description="Disordered" evidence="1">
    <location>
        <begin position="1"/>
        <end position="84"/>
    </location>
</feature>
<evidence type="ECO:0000313" key="2">
    <source>
        <dbReference type="EMBL" id="KPI84963.1"/>
    </source>
</evidence>
<reference evidence="2 3" key="1">
    <citation type="journal article" date="2015" name="PLoS Pathog.">
        <title>Leptomonas seymouri: Adaptations to the Dixenous Life Cycle Analyzed by Genome Sequencing, Transcriptome Profiling and Co-infection with Leishmania donovani.</title>
        <authorList>
            <person name="Kraeva N."/>
            <person name="Butenko A."/>
            <person name="Hlavacova J."/>
            <person name="Kostygov A."/>
            <person name="Myskova J."/>
            <person name="Grybchuk D."/>
            <person name="Lestinova T."/>
            <person name="Votypka J."/>
            <person name="Volf P."/>
            <person name="Opperdoes F."/>
            <person name="Flegontov P."/>
            <person name="Lukes J."/>
            <person name="Yurchenko V."/>
        </authorList>
    </citation>
    <scope>NUCLEOTIDE SEQUENCE [LARGE SCALE GENOMIC DNA]</scope>
    <source>
        <strain evidence="2 3">ATCC 30220</strain>
    </source>
</reference>
<keyword evidence="3" id="KW-1185">Reference proteome</keyword>
<evidence type="ECO:0000313" key="3">
    <source>
        <dbReference type="Proteomes" id="UP000038009"/>
    </source>
</evidence>
<gene>
    <name evidence="2" type="ORF">ABL78_5978</name>
</gene>
<dbReference type="AlphaFoldDB" id="A0A0N1I1G8"/>
<organism evidence="2 3">
    <name type="scientific">Leptomonas seymouri</name>
    <dbReference type="NCBI Taxonomy" id="5684"/>
    <lineage>
        <taxon>Eukaryota</taxon>
        <taxon>Discoba</taxon>
        <taxon>Euglenozoa</taxon>
        <taxon>Kinetoplastea</taxon>
        <taxon>Metakinetoplastina</taxon>
        <taxon>Trypanosomatida</taxon>
        <taxon>Trypanosomatidae</taxon>
        <taxon>Leishmaniinae</taxon>
        <taxon>Leptomonas</taxon>
    </lineage>
</organism>
<comment type="caution">
    <text evidence="2">The sequence shown here is derived from an EMBL/GenBank/DDBJ whole genome shotgun (WGS) entry which is preliminary data.</text>
</comment>
<dbReference type="EMBL" id="LJSK01000218">
    <property type="protein sequence ID" value="KPI84963.1"/>
    <property type="molecule type" value="Genomic_DNA"/>
</dbReference>
<dbReference type="VEuPathDB" id="TriTrypDB:Lsey_0218_0050"/>
<name>A0A0N1I1G8_LEPSE</name>
<sequence>MTRIPRATFEGYEEPVAASGSALQVPPSTTRHHKKDAAAFHFPLVNERKKATPSPLRRSADVREDSRASGIDGSPKLSEVKHPEEYPRIALKKHHDSFKGSAEVDAYERSKWSLGRTCGLVFGIGSHGLHDRSAARLSVREDGVVCTNQQEAPAGCAVLPPAVKTSTPPWRTAKDASKTSNKGLSGVLPLPRIAPQSAAAGQKVKATKTLLPTPILLPAAARVMRHGGVIDAFSYFSVHRVYPELYSHTCGCAEKDTFCI</sequence>